<feature type="compositionally biased region" description="Acidic residues" evidence="3">
    <location>
        <begin position="38"/>
        <end position="50"/>
    </location>
</feature>
<feature type="domain" description="RRM" evidence="4">
    <location>
        <begin position="182"/>
        <end position="261"/>
    </location>
</feature>
<dbReference type="Gene3D" id="3.30.70.330">
    <property type="match status" value="1"/>
</dbReference>
<feature type="region of interest" description="Disordered" evidence="3">
    <location>
        <begin position="286"/>
        <end position="317"/>
    </location>
</feature>
<dbReference type="Proteomes" id="UP001189429">
    <property type="component" value="Unassembled WGS sequence"/>
</dbReference>
<evidence type="ECO:0000256" key="3">
    <source>
        <dbReference type="SAM" id="MobiDB-lite"/>
    </source>
</evidence>
<dbReference type="SUPFAM" id="SSF54928">
    <property type="entry name" value="RNA-binding domain, RBD"/>
    <property type="match status" value="1"/>
</dbReference>
<dbReference type="SMART" id="SM00360">
    <property type="entry name" value="RRM"/>
    <property type="match status" value="1"/>
</dbReference>
<dbReference type="InterPro" id="IPR050666">
    <property type="entry name" value="ESRP"/>
</dbReference>
<protein>
    <recommendedName>
        <fullName evidence="4">RRM domain-containing protein</fullName>
    </recommendedName>
</protein>
<sequence length="382" mass="39024">MPGGGSPRARPETEVQSTSVQLYKPRRRAVSFDRSIDDEGEFQDCLEPEENTSSQRARGQGILKPASRSNSPGLRRRAGGSDEVTDLLQKAILAMEDQNLQGTLKQQLQRLIKDAAAAVTEALQCWGVPAPWHLPAGPPLLGWDGFGPPGMPDAAAAAALAAAQETSQGPAVPPPAGGGQAPLRLRGLPFTSSEQDVLAFFAQHDIVELIADGPRAVALLLRANGRPTGQAVVQMRCRADADIAQQVLHGKWMGNRYIEVFPHVEDGSVPGAGGCGGAHGGKDDPAAGCPDAEVGSAGTSAATTAGDGTGSAASQADLSNAGTPFPYSPALPPWAAVGWPGSAPSLPGAAADASWDALFEFLGQDKGAAAQAAAMAGLANAA</sequence>
<dbReference type="InterPro" id="IPR035979">
    <property type="entry name" value="RBD_domain_sf"/>
</dbReference>
<reference evidence="5" key="1">
    <citation type="submission" date="2023-10" db="EMBL/GenBank/DDBJ databases">
        <authorList>
            <person name="Chen Y."/>
            <person name="Shah S."/>
            <person name="Dougan E. K."/>
            <person name="Thang M."/>
            <person name="Chan C."/>
        </authorList>
    </citation>
    <scope>NUCLEOTIDE SEQUENCE [LARGE SCALE GENOMIC DNA]</scope>
</reference>
<name>A0ABN9XVR7_9DINO</name>
<feature type="region of interest" description="Disordered" evidence="3">
    <location>
        <begin position="1"/>
        <end position="82"/>
    </location>
</feature>
<evidence type="ECO:0000313" key="5">
    <source>
        <dbReference type="EMBL" id="CAK0904189.1"/>
    </source>
</evidence>
<dbReference type="CDD" id="cd12254">
    <property type="entry name" value="RRM_hnRNPH_ESRPs_RBM12_like"/>
    <property type="match status" value="1"/>
</dbReference>
<keyword evidence="2" id="KW-0694">RNA-binding</keyword>
<feature type="compositionally biased region" description="Low complexity" evidence="3">
    <location>
        <begin position="295"/>
        <end position="314"/>
    </location>
</feature>
<keyword evidence="6" id="KW-1185">Reference proteome</keyword>
<evidence type="ECO:0000256" key="2">
    <source>
        <dbReference type="ARBA" id="ARBA00022884"/>
    </source>
</evidence>
<proteinExistence type="predicted"/>
<accession>A0ABN9XVR7</accession>
<dbReference type="EMBL" id="CAUYUJ010021368">
    <property type="protein sequence ID" value="CAK0904189.1"/>
    <property type="molecule type" value="Genomic_DNA"/>
</dbReference>
<dbReference type="PANTHER" id="PTHR13976">
    <property type="entry name" value="HETEROGENEOUS NUCLEAR RIBONUCLEOPROTEIN-RELATED"/>
    <property type="match status" value="1"/>
</dbReference>
<dbReference type="InterPro" id="IPR000504">
    <property type="entry name" value="RRM_dom"/>
</dbReference>
<organism evidence="5 6">
    <name type="scientific">Prorocentrum cordatum</name>
    <dbReference type="NCBI Taxonomy" id="2364126"/>
    <lineage>
        <taxon>Eukaryota</taxon>
        <taxon>Sar</taxon>
        <taxon>Alveolata</taxon>
        <taxon>Dinophyceae</taxon>
        <taxon>Prorocentrales</taxon>
        <taxon>Prorocentraceae</taxon>
        <taxon>Prorocentrum</taxon>
    </lineage>
</organism>
<evidence type="ECO:0000256" key="1">
    <source>
        <dbReference type="ARBA" id="ARBA00022737"/>
    </source>
</evidence>
<evidence type="ECO:0000313" key="6">
    <source>
        <dbReference type="Proteomes" id="UP001189429"/>
    </source>
</evidence>
<evidence type="ECO:0000259" key="4">
    <source>
        <dbReference type="SMART" id="SM00360"/>
    </source>
</evidence>
<dbReference type="InterPro" id="IPR012677">
    <property type="entry name" value="Nucleotide-bd_a/b_plait_sf"/>
</dbReference>
<gene>
    <name evidence="5" type="ORF">PCOR1329_LOCUS80294</name>
</gene>
<comment type="caution">
    <text evidence="5">The sequence shown here is derived from an EMBL/GenBank/DDBJ whole genome shotgun (WGS) entry which is preliminary data.</text>
</comment>
<keyword evidence="1" id="KW-0677">Repeat</keyword>